<feature type="compositionally biased region" description="Low complexity" evidence="1">
    <location>
        <begin position="33"/>
        <end position="45"/>
    </location>
</feature>
<dbReference type="Proteomes" id="UP000422736">
    <property type="component" value="Chromosome 1"/>
</dbReference>
<evidence type="ECO:0000256" key="1">
    <source>
        <dbReference type="SAM" id="MobiDB-lite"/>
    </source>
</evidence>
<organism evidence="2 3">
    <name type="scientific">Kluyveromyces marxianus</name>
    <name type="common">Yeast</name>
    <name type="synonym">Candida kefyr</name>
    <dbReference type="NCBI Taxonomy" id="4911"/>
    <lineage>
        <taxon>Eukaryota</taxon>
        <taxon>Fungi</taxon>
        <taxon>Dikarya</taxon>
        <taxon>Ascomycota</taxon>
        <taxon>Saccharomycotina</taxon>
        <taxon>Saccharomycetes</taxon>
        <taxon>Saccharomycetales</taxon>
        <taxon>Saccharomycetaceae</taxon>
        <taxon>Kluyveromyces</taxon>
    </lineage>
</organism>
<dbReference type="EMBL" id="CP015054">
    <property type="protein sequence ID" value="QGN13502.1"/>
    <property type="molecule type" value="Genomic_DNA"/>
</dbReference>
<proteinExistence type="predicted"/>
<feature type="compositionally biased region" description="Basic and acidic residues" evidence="1">
    <location>
        <begin position="1"/>
        <end position="18"/>
    </location>
</feature>
<feature type="region of interest" description="Disordered" evidence="1">
    <location>
        <begin position="29"/>
        <end position="48"/>
    </location>
</feature>
<sequence length="377" mass="41782">MTENNKDHNCDPENHSDLQDIQGNYLPKDLARNNSTVSNSSSLSTQEDSLNEHVNLAIDNARKTIVTLKPNQTTMISPESNGNGEKETESLNGDPNDVSSTLESLMSALSKSQERVKQLTLKNMLLVKNLHELQSGFQVEQTLAKQQFESMKYNLILQKTELQKQLEHSSVKITKYRETIMSKNKEINRLSRLLNQNQAYNPRLSRPNSMPSAHVRKPPYGSRQLHTSDSNMLNTLGILATKVLKEEQNPAGRVGTSIGTSAIVEEKLENPDNTESDISHDGTQLMANQSQQSQIIHSPQTPVDTTPAPTIPAIQPLPALRNVSDIKAEPKLSTMAPKVDNTELPTLQLNRPPLPNGTALPKLRSFNTADGTVKDIF</sequence>
<gene>
    <name evidence="2" type="primary">FDO1</name>
    <name evidence="2" type="ORF">FIM1_141</name>
</gene>
<feature type="compositionally biased region" description="Polar residues" evidence="1">
    <location>
        <begin position="90"/>
        <end position="99"/>
    </location>
</feature>
<feature type="region of interest" description="Disordered" evidence="1">
    <location>
        <begin position="201"/>
        <end position="228"/>
    </location>
</feature>
<evidence type="ECO:0000313" key="2">
    <source>
        <dbReference type="EMBL" id="QGN13502.1"/>
    </source>
</evidence>
<accession>A0ABX6ENQ1</accession>
<feature type="compositionally biased region" description="Polar residues" evidence="1">
    <location>
        <begin position="70"/>
        <end position="83"/>
    </location>
</feature>
<feature type="region of interest" description="Disordered" evidence="1">
    <location>
        <begin position="1"/>
        <end position="21"/>
    </location>
</feature>
<feature type="compositionally biased region" description="Polar residues" evidence="1">
    <location>
        <begin position="201"/>
        <end position="211"/>
    </location>
</feature>
<name>A0ABX6ENQ1_KLUMA</name>
<feature type="region of interest" description="Disordered" evidence="1">
    <location>
        <begin position="70"/>
        <end position="99"/>
    </location>
</feature>
<protein>
    <submittedName>
        <fullName evidence="2">Protein YMR144W</fullName>
    </submittedName>
</protein>
<evidence type="ECO:0000313" key="3">
    <source>
        <dbReference type="Proteomes" id="UP000422736"/>
    </source>
</evidence>
<keyword evidence="3" id="KW-1185">Reference proteome</keyword>
<reference evidence="2 3" key="2">
    <citation type="submission" date="2019-11" db="EMBL/GenBank/DDBJ databases">
        <authorList>
            <person name="Lu H."/>
        </authorList>
    </citation>
    <scope>NUCLEOTIDE SEQUENCE [LARGE SCALE GENOMIC DNA]</scope>
    <source>
        <strain evidence="2 3">FIM1</strain>
    </source>
</reference>
<reference evidence="2 3" key="1">
    <citation type="submission" date="2016-03" db="EMBL/GenBank/DDBJ databases">
        <title>How can Kluyveromyces marxianus grow so fast - potential evolutionary course in Saccharomyces Complex revealed by comparative genomics.</title>
        <authorList>
            <person name="Mo W."/>
            <person name="Lu W."/>
            <person name="Yang X."/>
            <person name="Qi J."/>
            <person name="Lv H."/>
        </authorList>
    </citation>
    <scope>NUCLEOTIDE SEQUENCE [LARGE SCALE GENOMIC DNA]</scope>
    <source>
        <strain evidence="2 3">FIM1</strain>
    </source>
</reference>